<proteinExistence type="predicted"/>
<evidence type="ECO:0000313" key="1">
    <source>
        <dbReference type="EMBL" id="RYR62381.1"/>
    </source>
</evidence>
<evidence type="ECO:0000313" key="2">
    <source>
        <dbReference type="Proteomes" id="UP000289738"/>
    </source>
</evidence>
<dbReference type="Proteomes" id="UP000289738">
    <property type="component" value="Chromosome A04"/>
</dbReference>
<dbReference type="AlphaFoldDB" id="A0A445DGR6"/>
<comment type="caution">
    <text evidence="1">The sequence shown here is derived from an EMBL/GenBank/DDBJ whole genome shotgun (WGS) entry which is preliminary data.</text>
</comment>
<dbReference type="PANTHER" id="PTHR33144">
    <property type="entry name" value="OS10G0409366 PROTEIN-RELATED"/>
    <property type="match status" value="1"/>
</dbReference>
<gene>
    <name evidence="1" type="ORF">Ahy_A04g019904</name>
</gene>
<protein>
    <submittedName>
        <fullName evidence="1">Uncharacterized protein</fullName>
    </submittedName>
</protein>
<dbReference type="PANTHER" id="PTHR33144:SF25">
    <property type="entry name" value="DUF4216 DOMAIN-CONTAINING PROTEIN"/>
    <property type="match status" value="1"/>
</dbReference>
<accession>A0A445DGR6</accession>
<reference evidence="1 2" key="1">
    <citation type="submission" date="2019-01" db="EMBL/GenBank/DDBJ databases">
        <title>Sequencing of cultivated peanut Arachis hypogaea provides insights into genome evolution and oil improvement.</title>
        <authorList>
            <person name="Chen X."/>
        </authorList>
    </citation>
    <scope>NUCLEOTIDE SEQUENCE [LARGE SCALE GENOMIC DNA]</scope>
    <source>
        <strain evidence="2">cv. Fuhuasheng</strain>
        <tissue evidence="1">Leaves</tissue>
    </source>
</reference>
<keyword evidence="2" id="KW-1185">Reference proteome</keyword>
<name>A0A445DGR6_ARAHY</name>
<organism evidence="1 2">
    <name type="scientific">Arachis hypogaea</name>
    <name type="common">Peanut</name>
    <dbReference type="NCBI Taxonomy" id="3818"/>
    <lineage>
        <taxon>Eukaryota</taxon>
        <taxon>Viridiplantae</taxon>
        <taxon>Streptophyta</taxon>
        <taxon>Embryophyta</taxon>
        <taxon>Tracheophyta</taxon>
        <taxon>Spermatophyta</taxon>
        <taxon>Magnoliopsida</taxon>
        <taxon>eudicotyledons</taxon>
        <taxon>Gunneridae</taxon>
        <taxon>Pentapetalae</taxon>
        <taxon>rosids</taxon>
        <taxon>fabids</taxon>
        <taxon>Fabales</taxon>
        <taxon>Fabaceae</taxon>
        <taxon>Papilionoideae</taxon>
        <taxon>50 kb inversion clade</taxon>
        <taxon>dalbergioids sensu lato</taxon>
        <taxon>Dalbergieae</taxon>
        <taxon>Pterocarpus clade</taxon>
        <taxon>Arachis</taxon>
    </lineage>
</organism>
<sequence>MSSESQRTEDYRILDDFDGTIKLAKLSVKKAMERPNSRRIMLKFNNKKQPIGDEVGLLNGESWHKITTKDKVYNECIKQNFHFDEDSEGTIKKNILKSIGKSCKDTKLRSYDAYYDPTSTTKQNIENRPSRINREDWRWYLDYRNYLYVYILLNCVEYSNDINFVVIVETTRRRVNRRELWITVHKKNMIPISMMKQVQLDDSSRVLSQNDSISQVLEKEKPGRVCDVNFGSTPSQLFGPNSHPPDNGV</sequence>
<dbReference type="EMBL" id="SDMP01000004">
    <property type="protein sequence ID" value="RYR62381.1"/>
    <property type="molecule type" value="Genomic_DNA"/>
</dbReference>